<keyword evidence="2" id="KW-1185">Reference proteome</keyword>
<accession>A0ABP9UQT2</accession>
<dbReference type="EMBL" id="BAABRI010000017">
    <property type="protein sequence ID" value="GAA5483699.1"/>
    <property type="molecule type" value="Genomic_DNA"/>
</dbReference>
<reference evidence="1 2" key="1">
    <citation type="submission" date="2024-02" db="EMBL/GenBank/DDBJ databases">
        <title>Haloferula sargassicola NBRC 104335.</title>
        <authorList>
            <person name="Ichikawa N."/>
            <person name="Katano-Makiyama Y."/>
            <person name="Hidaka K."/>
        </authorList>
    </citation>
    <scope>NUCLEOTIDE SEQUENCE [LARGE SCALE GENOMIC DNA]</scope>
    <source>
        <strain evidence="1 2">NBRC 104335</strain>
    </source>
</reference>
<organism evidence="1 2">
    <name type="scientific">Haloferula sargassicola</name>
    <dbReference type="NCBI Taxonomy" id="490096"/>
    <lineage>
        <taxon>Bacteria</taxon>
        <taxon>Pseudomonadati</taxon>
        <taxon>Verrucomicrobiota</taxon>
        <taxon>Verrucomicrobiia</taxon>
        <taxon>Verrucomicrobiales</taxon>
        <taxon>Verrucomicrobiaceae</taxon>
        <taxon>Haloferula</taxon>
    </lineage>
</organism>
<proteinExistence type="predicted"/>
<name>A0ABP9UQT2_9BACT</name>
<evidence type="ECO:0000313" key="2">
    <source>
        <dbReference type="Proteomes" id="UP001476282"/>
    </source>
</evidence>
<protein>
    <submittedName>
        <fullName evidence="1">Uncharacterized protein</fullName>
    </submittedName>
</protein>
<comment type="caution">
    <text evidence="1">The sequence shown here is derived from an EMBL/GenBank/DDBJ whole genome shotgun (WGS) entry which is preliminary data.</text>
</comment>
<gene>
    <name evidence="1" type="ORF">Hsar01_02933</name>
</gene>
<sequence length="248" mass="27224">MVRLRGIRPEPNFTTKVMIDLNRFFNNPFTDRAISNTELQKFAEDHLAKLAAANDEGIWDALLTDGSAAYEAYFGGLTDASLRMALQKAATQTMNSRWAEFVKWMTTRGEARVKDRAEKPSAVYTEFFPLGLSEYHSATVPQGQTLVNRAKASAATHAALLGADFKAKVDELADGYLSAREVQMERKGGRADGRGDRDAAKAALQDRLFVNLLTLAMATKDPAKCAIFFDQSLLENPTAAGEPEPDQA</sequence>
<dbReference type="Proteomes" id="UP001476282">
    <property type="component" value="Unassembled WGS sequence"/>
</dbReference>
<evidence type="ECO:0000313" key="1">
    <source>
        <dbReference type="EMBL" id="GAA5483699.1"/>
    </source>
</evidence>